<accession>A0A6A4GLG1</accession>
<dbReference type="OrthoDB" id="5130616at2759"/>
<name>A0A6A4GLG1_9AGAR</name>
<dbReference type="Proteomes" id="UP000799118">
    <property type="component" value="Unassembled WGS sequence"/>
</dbReference>
<reference evidence="1" key="1">
    <citation type="journal article" date="2019" name="Environ. Microbiol.">
        <title>Fungal ecological strategies reflected in gene transcription - a case study of two litter decomposers.</title>
        <authorList>
            <person name="Barbi F."/>
            <person name="Kohler A."/>
            <person name="Barry K."/>
            <person name="Baskaran P."/>
            <person name="Daum C."/>
            <person name="Fauchery L."/>
            <person name="Ihrmark K."/>
            <person name="Kuo A."/>
            <person name="LaButti K."/>
            <person name="Lipzen A."/>
            <person name="Morin E."/>
            <person name="Grigoriev I.V."/>
            <person name="Henrissat B."/>
            <person name="Lindahl B."/>
            <person name="Martin F."/>
        </authorList>
    </citation>
    <scope>NUCLEOTIDE SEQUENCE</scope>
    <source>
        <strain evidence="1">JB14</strain>
    </source>
</reference>
<gene>
    <name evidence="1" type="ORF">BT96DRAFT_1006136</name>
</gene>
<evidence type="ECO:0000313" key="1">
    <source>
        <dbReference type="EMBL" id="KAE9386388.1"/>
    </source>
</evidence>
<dbReference type="InterPro" id="IPR032675">
    <property type="entry name" value="LRR_dom_sf"/>
</dbReference>
<evidence type="ECO:0008006" key="3">
    <source>
        <dbReference type="Google" id="ProtNLM"/>
    </source>
</evidence>
<organism evidence="1 2">
    <name type="scientific">Gymnopus androsaceus JB14</name>
    <dbReference type="NCBI Taxonomy" id="1447944"/>
    <lineage>
        <taxon>Eukaryota</taxon>
        <taxon>Fungi</taxon>
        <taxon>Dikarya</taxon>
        <taxon>Basidiomycota</taxon>
        <taxon>Agaricomycotina</taxon>
        <taxon>Agaricomycetes</taxon>
        <taxon>Agaricomycetidae</taxon>
        <taxon>Agaricales</taxon>
        <taxon>Marasmiineae</taxon>
        <taxon>Omphalotaceae</taxon>
        <taxon>Gymnopus</taxon>
    </lineage>
</organism>
<dbReference type="EMBL" id="ML769884">
    <property type="protein sequence ID" value="KAE9386388.1"/>
    <property type="molecule type" value="Genomic_DNA"/>
</dbReference>
<evidence type="ECO:0000313" key="2">
    <source>
        <dbReference type="Proteomes" id="UP000799118"/>
    </source>
</evidence>
<sequence length="470" mass="54061">MNFLERFPVEICGLIAESCETPHELSLLSQQSKRCYEIFNPFLYRTLDIAALPTLATSQESRIPLNGLHPASFVRELGLIYHVDVDQSEEQQSNSLNSFRQDFVRAMANISSHGSGLRIFRLDCPILSFSEMLGNVNLSMFTRLCDVTIRCEFPKENISVCLVILVQSYMRRASLTCLELDLALQDYSPLKPVYIAQVLQQIGETCPNLTKFSINIPYPESSSAAQITSVLNSLRFPKLRILDIGYPASGLDADWDEFLLNHRKVESFRCIYHPRPLPTSAFPFLRSFEGLFYYRNSLSLEAYHRLTTLVLHLDTERDEELVEFGNTLKEMRHLQSLTISEDSWTDEWDRRGLTLYVFKTLLPTCPNLIYLECFCHLYPDDGSMDDFYQSIKENLRHIEHLKLTIYNDLPGSSLLHVMDIKNDQTMSTLTCLHSLRAIELNMFFENSLNGVLLFNMIEKNGLREAVIEEA</sequence>
<dbReference type="SUPFAM" id="SSF52047">
    <property type="entry name" value="RNI-like"/>
    <property type="match status" value="1"/>
</dbReference>
<keyword evidence="2" id="KW-1185">Reference proteome</keyword>
<proteinExistence type="predicted"/>
<dbReference type="Gene3D" id="3.80.10.10">
    <property type="entry name" value="Ribonuclease Inhibitor"/>
    <property type="match status" value="1"/>
</dbReference>
<protein>
    <recommendedName>
        <fullName evidence="3">F-box domain-containing protein</fullName>
    </recommendedName>
</protein>
<dbReference type="AlphaFoldDB" id="A0A6A4GLG1"/>